<proteinExistence type="predicted"/>
<dbReference type="RefSeq" id="WP_014269882.1">
    <property type="nucleotide sequence ID" value="NC_016633.1"/>
</dbReference>
<organism evidence="1 2">
    <name type="scientific">Sphaerochaeta pleomorpha (strain ATCC BAA-1885 / DSM 22778 / Grapes)</name>
    <dbReference type="NCBI Taxonomy" id="158190"/>
    <lineage>
        <taxon>Bacteria</taxon>
        <taxon>Pseudomonadati</taxon>
        <taxon>Spirochaetota</taxon>
        <taxon>Spirochaetia</taxon>
        <taxon>Spirochaetales</taxon>
        <taxon>Sphaerochaetaceae</taxon>
        <taxon>Sphaerochaeta</taxon>
    </lineage>
</organism>
<dbReference type="AlphaFoldDB" id="G8QT66"/>
<name>G8QT66_SPHPG</name>
<keyword evidence="2" id="KW-1185">Reference proteome</keyword>
<dbReference type="Proteomes" id="UP000005632">
    <property type="component" value="Chromosome"/>
</dbReference>
<dbReference type="EMBL" id="CP003155">
    <property type="protein sequence ID" value="AEV29033.1"/>
    <property type="molecule type" value="Genomic_DNA"/>
</dbReference>
<evidence type="ECO:0008006" key="3">
    <source>
        <dbReference type="Google" id="ProtNLM"/>
    </source>
</evidence>
<evidence type="ECO:0000313" key="2">
    <source>
        <dbReference type="Proteomes" id="UP000005632"/>
    </source>
</evidence>
<gene>
    <name evidence="1" type="ordered locus">SpiGrapes_1216</name>
</gene>
<dbReference type="KEGG" id="sgp:SpiGrapes_1216"/>
<dbReference type="HOGENOM" id="CLU_803873_0_0_12"/>
<dbReference type="OrthoDB" id="370597at2"/>
<sequence>MNRKLIAMLLAVVLIPATLFAMPVVVTWEWMVEDPMVTTFRYQVDGEEASAWIVVDSSVTSFTLKGVDGSVAHTLYLQQSYDGVNFSASSMSSSEPILEEVPETPVVEVAAVAEVVTPVAEEVPVIEQAPAVVEEIAPVIEEPVSEVQAAEVQPAVAATAVVAEAAPVEMKENRYSTTITLGGGALYSRDSIGSYGQYVPVISLGLDFNNLITLNKSFGIGAEMVVSYDPFLNGSWSTFLKNIFSDFSTTFNTLTQVGSISVMPKLDIALGKVDVALGGGGFLFYSLSDNLISQKYMYGAFAKMSLSYKLNSWFSLGLSGSYLWVLNDTTNPQIINGALFMGFSF</sequence>
<dbReference type="STRING" id="158190.SpiGrapes_1216"/>
<protein>
    <recommendedName>
        <fullName evidence="3">Outer membrane protein beta-barrel domain-containing protein</fullName>
    </recommendedName>
</protein>
<evidence type="ECO:0000313" key="1">
    <source>
        <dbReference type="EMBL" id="AEV29033.1"/>
    </source>
</evidence>
<reference evidence="1 2" key="1">
    <citation type="submission" date="2011-11" db="EMBL/GenBank/DDBJ databases">
        <title>Complete sequence of Spirochaeta sp. grapes.</title>
        <authorList>
            <consortium name="US DOE Joint Genome Institute"/>
            <person name="Lucas S."/>
            <person name="Han J."/>
            <person name="Lapidus A."/>
            <person name="Cheng J.-F."/>
            <person name="Goodwin L."/>
            <person name="Pitluck S."/>
            <person name="Peters L."/>
            <person name="Ovchinnikova G."/>
            <person name="Munk A.C."/>
            <person name="Detter J.C."/>
            <person name="Han C."/>
            <person name="Tapia R."/>
            <person name="Land M."/>
            <person name="Hauser L."/>
            <person name="Kyrpides N."/>
            <person name="Ivanova N."/>
            <person name="Pagani I."/>
            <person name="Ritalahtilisa K."/>
            <person name="Loeffler F."/>
            <person name="Woyke T."/>
        </authorList>
    </citation>
    <scope>NUCLEOTIDE SEQUENCE [LARGE SCALE GENOMIC DNA]</scope>
    <source>
        <strain evidence="2">ATCC BAA-1885 / DSM 22778 / Grapes</strain>
    </source>
</reference>
<accession>G8QT66</accession>